<gene>
    <name evidence="3" type="ORF">AMAG_10757</name>
</gene>
<dbReference type="InterPro" id="IPR036291">
    <property type="entry name" value="NAD(P)-bd_dom_sf"/>
</dbReference>
<evidence type="ECO:0000259" key="2">
    <source>
        <dbReference type="Pfam" id="PF05368"/>
    </source>
</evidence>
<proteinExistence type="predicted"/>
<dbReference type="PANTHER" id="PTHR43162">
    <property type="match status" value="1"/>
</dbReference>
<feature type="compositionally biased region" description="Low complexity" evidence="1">
    <location>
        <begin position="9"/>
        <end position="46"/>
    </location>
</feature>
<dbReference type="Proteomes" id="UP000054350">
    <property type="component" value="Unassembled WGS sequence"/>
</dbReference>
<dbReference type="Gene3D" id="3.90.25.10">
    <property type="entry name" value="UDP-galactose 4-epimerase, domain 1"/>
    <property type="match status" value="1"/>
</dbReference>
<evidence type="ECO:0000313" key="3">
    <source>
        <dbReference type="EMBL" id="KNE65096.1"/>
    </source>
</evidence>
<reference evidence="4" key="2">
    <citation type="submission" date="2009-11" db="EMBL/GenBank/DDBJ databases">
        <title>The Genome Sequence of Allomyces macrogynus strain ATCC 38327.</title>
        <authorList>
            <consortium name="The Broad Institute Genome Sequencing Platform"/>
            <person name="Russ C."/>
            <person name="Cuomo C."/>
            <person name="Shea T."/>
            <person name="Young S.K."/>
            <person name="Zeng Q."/>
            <person name="Koehrsen M."/>
            <person name="Haas B."/>
            <person name="Borodovsky M."/>
            <person name="Guigo R."/>
            <person name="Alvarado L."/>
            <person name="Berlin A."/>
            <person name="Borenstein D."/>
            <person name="Chen Z."/>
            <person name="Engels R."/>
            <person name="Freedman E."/>
            <person name="Gellesch M."/>
            <person name="Goldberg J."/>
            <person name="Griggs A."/>
            <person name="Gujja S."/>
            <person name="Heiman D."/>
            <person name="Hepburn T."/>
            <person name="Howarth C."/>
            <person name="Jen D."/>
            <person name="Larson L."/>
            <person name="Lewis B."/>
            <person name="Mehta T."/>
            <person name="Park D."/>
            <person name="Pearson M."/>
            <person name="Roberts A."/>
            <person name="Saif S."/>
            <person name="Shenoy N."/>
            <person name="Sisk P."/>
            <person name="Stolte C."/>
            <person name="Sykes S."/>
            <person name="Walk T."/>
            <person name="White J."/>
            <person name="Yandava C."/>
            <person name="Burger G."/>
            <person name="Gray M.W."/>
            <person name="Holland P.W.H."/>
            <person name="King N."/>
            <person name="Lang F.B.F."/>
            <person name="Roger A.J."/>
            <person name="Ruiz-Trillo I."/>
            <person name="Lander E."/>
            <person name="Nusbaum C."/>
        </authorList>
    </citation>
    <scope>NUCLEOTIDE SEQUENCE [LARGE SCALE GENOMIC DNA]</scope>
    <source>
        <strain evidence="4">ATCC 38327</strain>
    </source>
</reference>
<organism evidence="3 4">
    <name type="scientific">Allomyces macrogynus (strain ATCC 38327)</name>
    <name type="common">Allomyces javanicus var. macrogynus</name>
    <dbReference type="NCBI Taxonomy" id="578462"/>
    <lineage>
        <taxon>Eukaryota</taxon>
        <taxon>Fungi</taxon>
        <taxon>Fungi incertae sedis</taxon>
        <taxon>Blastocladiomycota</taxon>
        <taxon>Blastocladiomycetes</taxon>
        <taxon>Blastocladiales</taxon>
        <taxon>Blastocladiaceae</taxon>
        <taxon>Allomyces</taxon>
    </lineage>
</organism>
<keyword evidence="4" id="KW-1185">Reference proteome</keyword>
<feature type="domain" description="NmrA-like" evidence="2">
    <location>
        <begin position="56"/>
        <end position="292"/>
    </location>
</feature>
<reference evidence="3 4" key="1">
    <citation type="submission" date="2009-11" db="EMBL/GenBank/DDBJ databases">
        <title>Annotation of Allomyces macrogynus ATCC 38327.</title>
        <authorList>
            <consortium name="The Broad Institute Genome Sequencing Platform"/>
            <person name="Russ C."/>
            <person name="Cuomo C."/>
            <person name="Burger G."/>
            <person name="Gray M.W."/>
            <person name="Holland P.W.H."/>
            <person name="King N."/>
            <person name="Lang F.B.F."/>
            <person name="Roger A.J."/>
            <person name="Ruiz-Trillo I."/>
            <person name="Young S.K."/>
            <person name="Zeng Q."/>
            <person name="Gargeya S."/>
            <person name="Fitzgerald M."/>
            <person name="Haas B."/>
            <person name="Abouelleil A."/>
            <person name="Alvarado L."/>
            <person name="Arachchi H.M."/>
            <person name="Berlin A."/>
            <person name="Chapman S.B."/>
            <person name="Gearin G."/>
            <person name="Goldberg J."/>
            <person name="Griggs A."/>
            <person name="Gujja S."/>
            <person name="Hansen M."/>
            <person name="Heiman D."/>
            <person name="Howarth C."/>
            <person name="Larimer J."/>
            <person name="Lui A."/>
            <person name="MacDonald P.J.P."/>
            <person name="McCowen C."/>
            <person name="Montmayeur A."/>
            <person name="Murphy C."/>
            <person name="Neiman D."/>
            <person name="Pearson M."/>
            <person name="Priest M."/>
            <person name="Roberts A."/>
            <person name="Saif S."/>
            <person name="Shea T."/>
            <person name="Sisk P."/>
            <person name="Stolte C."/>
            <person name="Sykes S."/>
            <person name="Wortman J."/>
            <person name="Nusbaum C."/>
            <person name="Birren B."/>
        </authorList>
    </citation>
    <scope>NUCLEOTIDE SEQUENCE [LARGE SCALE GENOMIC DNA]</scope>
    <source>
        <strain evidence="3 4">ATCC 38327</strain>
    </source>
</reference>
<dbReference type="Pfam" id="PF05368">
    <property type="entry name" value="NmrA"/>
    <property type="match status" value="1"/>
</dbReference>
<dbReference type="OrthoDB" id="10254221at2759"/>
<accession>A0A0L0SRG9</accession>
<name>A0A0L0SRG9_ALLM3</name>
<dbReference type="PANTHER" id="PTHR43162:SF1">
    <property type="entry name" value="PRESTALK A DIFFERENTIATION PROTEIN A"/>
    <property type="match status" value="1"/>
</dbReference>
<protein>
    <recommendedName>
        <fullName evidence="2">NmrA-like domain-containing protein</fullName>
    </recommendedName>
</protein>
<dbReference type="STRING" id="578462.A0A0L0SRG9"/>
<sequence>MQDPSTSGTNPAIPTTTTATGTAAAPLRTTSAGTSSSSSADAPTAASRPAIGSAYKTLLVTGATGTTGYEVLKQLTTEYRGRFRVVAGVHARGEEAADVLSDVDVIKRIDADDLRTLNFEGIDILFIIPSNAENRVEQVRNYVNAAKRDGVKYILLLSVVLSEARDNLFAIQFHDMERFVSDSGIPCTFLRCTFFMENLFAHADEVRLRSTLSLPIGRGKCAPVSVVDVARAACAILNQATLHTRKAYDLVGPQLLDGPGIAASASRGLGRVITYADCSRDQFLDLYERQGVPHFLAAGFGDILELVAANKLANLETKTFFQDLTGHAPTTLDQFFREHADVFTATAEEMARPKLPPRPAEADLERYGIARGGSDVDRLAEDVYLVLRDLVRDRHDAVMFKREALRREEARLNRLLDMYEYMTDLAAADRRRYRELVAAPAARPRSGRGDDELRRYAEYEPYARGAEPVRGGGPSYAGRGGYY</sequence>
<dbReference type="AlphaFoldDB" id="A0A0L0SRG9"/>
<dbReference type="SUPFAM" id="SSF51735">
    <property type="entry name" value="NAD(P)-binding Rossmann-fold domains"/>
    <property type="match status" value="1"/>
</dbReference>
<dbReference type="Gene3D" id="3.40.50.720">
    <property type="entry name" value="NAD(P)-binding Rossmann-like Domain"/>
    <property type="match status" value="1"/>
</dbReference>
<dbReference type="InterPro" id="IPR051604">
    <property type="entry name" value="Ergot_Alk_Oxidoreductase"/>
</dbReference>
<dbReference type="InterPro" id="IPR008030">
    <property type="entry name" value="NmrA-like"/>
</dbReference>
<dbReference type="EMBL" id="GG745346">
    <property type="protein sequence ID" value="KNE65096.1"/>
    <property type="molecule type" value="Genomic_DNA"/>
</dbReference>
<feature type="region of interest" description="Disordered" evidence="1">
    <location>
        <begin position="1"/>
        <end position="46"/>
    </location>
</feature>
<evidence type="ECO:0000256" key="1">
    <source>
        <dbReference type="SAM" id="MobiDB-lite"/>
    </source>
</evidence>
<dbReference type="VEuPathDB" id="FungiDB:AMAG_10757"/>
<dbReference type="eggNOG" id="ENOG502RYYU">
    <property type="taxonomic scope" value="Eukaryota"/>
</dbReference>
<evidence type="ECO:0000313" key="4">
    <source>
        <dbReference type="Proteomes" id="UP000054350"/>
    </source>
</evidence>